<dbReference type="Gene3D" id="3.40.50.1010">
    <property type="entry name" value="5'-nuclease"/>
    <property type="match status" value="1"/>
</dbReference>
<organism evidence="3 4">
    <name type="scientific">Oculimacula yallundae</name>
    <dbReference type="NCBI Taxonomy" id="86028"/>
    <lineage>
        <taxon>Eukaryota</taxon>
        <taxon>Fungi</taxon>
        <taxon>Dikarya</taxon>
        <taxon>Ascomycota</taxon>
        <taxon>Pezizomycotina</taxon>
        <taxon>Leotiomycetes</taxon>
        <taxon>Helotiales</taxon>
        <taxon>Ploettnerulaceae</taxon>
        <taxon>Oculimacula</taxon>
    </lineage>
</organism>
<dbReference type="CDD" id="cd10146">
    <property type="entry name" value="LabA_like_C"/>
    <property type="match status" value="1"/>
</dbReference>
<dbReference type="PANTHER" id="PTHR35811">
    <property type="entry name" value="SLR1870 PROTEIN"/>
    <property type="match status" value="1"/>
</dbReference>
<dbReference type="Gene3D" id="3.30.420.610">
    <property type="entry name" value="LOTUS domain-like"/>
    <property type="match status" value="1"/>
</dbReference>
<feature type="compositionally biased region" description="Low complexity" evidence="1">
    <location>
        <begin position="152"/>
        <end position="161"/>
    </location>
</feature>
<feature type="region of interest" description="Disordered" evidence="1">
    <location>
        <begin position="222"/>
        <end position="257"/>
    </location>
</feature>
<dbReference type="InterPro" id="IPR021139">
    <property type="entry name" value="NYN"/>
</dbReference>
<dbReference type="Pfam" id="PF12872">
    <property type="entry name" value="OST-HTH"/>
    <property type="match status" value="1"/>
</dbReference>
<sequence>MANDNLALLIDGDNVSNTKMARLLVEIAKYGTASVRRIYGDWTNPNMQGWKTTLQNHSLTPVQQFAYKFGTKTNDGAMIIDAMDLLYTGRFSTFCLVSSDSDFTRLASRIREQGLRVYGFGEPKTSKAFVAACDKFIYFDILNEASEELDVPQPAAKTSKPAPKPIVVRDEPREQVAVMLRSRSVSPSASPSQISTPSTGPMSERDQQIEQVAIMLRSQSVSAAQITRPGTGPMSERDQPRSQSVPTAPKIPKPGVGTAIVRNDHVAVMRRSRAVSGAQITRPGVGTMAVRDPTIEQRPIEQRPIDFAARDGIKRAIKCTKEHSDGWVSLVDVEALLRQLAPDLVARNYGYARLHELLEATGLVDVKFKAMSNKPSIALVRLKNVTTDRWSRY</sequence>
<dbReference type="CDD" id="cd11297">
    <property type="entry name" value="PIN_LabA-like_N_1"/>
    <property type="match status" value="1"/>
</dbReference>
<feature type="domain" description="HTH OST-type" evidence="2">
    <location>
        <begin position="305"/>
        <end position="384"/>
    </location>
</feature>
<dbReference type="Proteomes" id="UP001595075">
    <property type="component" value="Unassembled WGS sequence"/>
</dbReference>
<evidence type="ECO:0000259" key="2">
    <source>
        <dbReference type="PROSITE" id="PS51644"/>
    </source>
</evidence>
<comment type="caution">
    <text evidence="3">The sequence shown here is derived from an EMBL/GenBank/DDBJ whole genome shotgun (WGS) entry which is preliminary data.</text>
</comment>
<accession>A0ABR4BXR5</accession>
<name>A0ABR4BXR5_9HELO</name>
<dbReference type="PROSITE" id="PS51644">
    <property type="entry name" value="HTH_OST"/>
    <property type="match status" value="1"/>
</dbReference>
<proteinExistence type="predicted"/>
<keyword evidence="4" id="KW-1185">Reference proteome</keyword>
<dbReference type="EMBL" id="JAZHXI010000017">
    <property type="protein sequence ID" value="KAL2062046.1"/>
    <property type="molecule type" value="Genomic_DNA"/>
</dbReference>
<dbReference type="Pfam" id="PF01936">
    <property type="entry name" value="NYN"/>
    <property type="match status" value="1"/>
</dbReference>
<gene>
    <name evidence="3" type="ORF">VTL71DRAFT_6312</name>
</gene>
<dbReference type="InterPro" id="IPR025605">
    <property type="entry name" value="OST-HTH/LOTUS_dom"/>
</dbReference>
<evidence type="ECO:0000256" key="1">
    <source>
        <dbReference type="SAM" id="MobiDB-lite"/>
    </source>
</evidence>
<reference evidence="3 4" key="1">
    <citation type="journal article" date="2024" name="Commun. Biol.">
        <title>Comparative genomic analysis of thermophilic fungi reveals convergent evolutionary adaptations and gene losses.</title>
        <authorList>
            <person name="Steindorff A.S."/>
            <person name="Aguilar-Pontes M.V."/>
            <person name="Robinson A.J."/>
            <person name="Andreopoulos B."/>
            <person name="LaButti K."/>
            <person name="Kuo A."/>
            <person name="Mondo S."/>
            <person name="Riley R."/>
            <person name="Otillar R."/>
            <person name="Haridas S."/>
            <person name="Lipzen A."/>
            <person name="Grimwood J."/>
            <person name="Schmutz J."/>
            <person name="Clum A."/>
            <person name="Reid I.D."/>
            <person name="Moisan M.C."/>
            <person name="Butler G."/>
            <person name="Nguyen T.T.M."/>
            <person name="Dewar K."/>
            <person name="Conant G."/>
            <person name="Drula E."/>
            <person name="Henrissat B."/>
            <person name="Hansel C."/>
            <person name="Singer S."/>
            <person name="Hutchinson M.I."/>
            <person name="de Vries R.P."/>
            <person name="Natvig D.O."/>
            <person name="Powell A.J."/>
            <person name="Tsang A."/>
            <person name="Grigoriev I.V."/>
        </authorList>
    </citation>
    <scope>NUCLEOTIDE SEQUENCE [LARGE SCALE GENOMIC DNA]</scope>
    <source>
        <strain evidence="3 4">CBS 494.80</strain>
    </source>
</reference>
<feature type="compositionally biased region" description="Low complexity" evidence="1">
    <location>
        <begin position="182"/>
        <end position="198"/>
    </location>
</feature>
<evidence type="ECO:0000313" key="4">
    <source>
        <dbReference type="Proteomes" id="UP001595075"/>
    </source>
</evidence>
<protein>
    <recommendedName>
        <fullName evidence="2">HTH OST-type domain-containing protein</fullName>
    </recommendedName>
</protein>
<feature type="region of interest" description="Disordered" evidence="1">
    <location>
        <begin position="151"/>
        <end position="205"/>
    </location>
</feature>
<evidence type="ECO:0000313" key="3">
    <source>
        <dbReference type="EMBL" id="KAL2062046.1"/>
    </source>
</evidence>
<dbReference type="PANTHER" id="PTHR35811:SF1">
    <property type="entry name" value="HTH OST-TYPE DOMAIN-CONTAINING PROTEIN"/>
    <property type="match status" value="1"/>
</dbReference>
<dbReference type="InterPro" id="IPR041966">
    <property type="entry name" value="LOTUS-like"/>
</dbReference>